<dbReference type="InterPro" id="IPR006140">
    <property type="entry name" value="D-isomer_DH_NAD-bd"/>
</dbReference>
<evidence type="ECO:0000256" key="1">
    <source>
        <dbReference type="ARBA" id="ARBA00005854"/>
    </source>
</evidence>
<dbReference type="InterPro" id="IPR029753">
    <property type="entry name" value="D-isomer_DH_CS"/>
</dbReference>
<feature type="domain" description="D-isomer specific 2-hydroxyacid dehydrogenase NAD-binding" evidence="6">
    <location>
        <begin position="109"/>
        <end position="295"/>
    </location>
</feature>
<evidence type="ECO:0000256" key="2">
    <source>
        <dbReference type="ARBA" id="ARBA00023002"/>
    </source>
</evidence>
<dbReference type="Pfam" id="PF02826">
    <property type="entry name" value="2-Hacid_dh_C"/>
    <property type="match status" value="1"/>
</dbReference>
<dbReference type="PROSITE" id="PS00671">
    <property type="entry name" value="D_2_HYDROXYACID_DH_3"/>
    <property type="match status" value="1"/>
</dbReference>
<protein>
    <submittedName>
        <fullName evidence="7">Lactate dehydrogenase</fullName>
    </submittedName>
</protein>
<evidence type="ECO:0000259" key="6">
    <source>
        <dbReference type="Pfam" id="PF02826"/>
    </source>
</evidence>
<dbReference type="RefSeq" id="WP_238720379.1">
    <property type="nucleotide sequence ID" value="NZ_JAHQCW010000002.1"/>
</dbReference>
<accession>A0A949K2C5</accession>
<sequence length="326" mass="36919">MKITAFEVREDERPFFEKLARDQHLDLVLCPDPLNMKNLRMLTDSAGISVLGRSRLDAGILDCLKERGVRYISTRTIGYNHIDVEYARSIGLKVSNADYAPNGVADYAVMLMLMSLRNYKQALYRGNVNDYSLPGLEGREMRNLTVGIVGVGKIGRTVIENLRGFGCRILAFNRHPVPDLEHQVTFVPLDTLYRDSDIISLHVPLHAQTYHMIDRSAMSQMKDGVILINTARGELIDMEALLDGIETKKIGALGLDVIENEEGIYHKDRRTDIISNREMAYLRQFPNVTMTQHMAFYTIEAVESMVSCGVRNLLEFEKCGSCRLEL</sequence>
<evidence type="ECO:0000313" key="7">
    <source>
        <dbReference type="EMBL" id="MBU9735216.1"/>
    </source>
</evidence>
<reference evidence="7" key="1">
    <citation type="submission" date="2021-06" db="EMBL/GenBank/DDBJ databases">
        <title>Description of novel taxa of the family Lachnospiraceae.</title>
        <authorList>
            <person name="Chaplin A.V."/>
            <person name="Sokolova S.R."/>
            <person name="Pikina A.P."/>
            <person name="Korzhanova M."/>
            <person name="Belova V."/>
            <person name="Korostin D."/>
            <person name="Efimov B.A."/>
        </authorList>
    </citation>
    <scope>NUCLEOTIDE SEQUENCE</scope>
    <source>
        <strain evidence="7">ASD5720</strain>
    </source>
</reference>
<evidence type="ECO:0000256" key="3">
    <source>
        <dbReference type="ARBA" id="ARBA00023027"/>
    </source>
</evidence>
<dbReference type="InterPro" id="IPR006139">
    <property type="entry name" value="D-isomer_2_OHA_DH_cat_dom"/>
</dbReference>
<evidence type="ECO:0000259" key="5">
    <source>
        <dbReference type="Pfam" id="PF00389"/>
    </source>
</evidence>
<evidence type="ECO:0000313" key="8">
    <source>
        <dbReference type="Proteomes" id="UP000712157"/>
    </source>
</evidence>
<dbReference type="CDD" id="cd12185">
    <property type="entry name" value="HGDH_LDH_like"/>
    <property type="match status" value="1"/>
</dbReference>
<dbReference type="Pfam" id="PF00389">
    <property type="entry name" value="2-Hacid_dh"/>
    <property type="match status" value="1"/>
</dbReference>
<proteinExistence type="inferred from homology"/>
<dbReference type="Proteomes" id="UP000712157">
    <property type="component" value="Unassembled WGS sequence"/>
</dbReference>
<organism evidence="7 8">
    <name type="scientific">Diplocloster agilis</name>
    <dbReference type="NCBI Taxonomy" id="2850323"/>
    <lineage>
        <taxon>Bacteria</taxon>
        <taxon>Bacillati</taxon>
        <taxon>Bacillota</taxon>
        <taxon>Clostridia</taxon>
        <taxon>Lachnospirales</taxon>
        <taxon>Lachnospiraceae</taxon>
        <taxon>Diplocloster</taxon>
    </lineage>
</organism>
<name>A0A949K2C5_9FIRM</name>
<gene>
    <name evidence="7" type="ORF">KTH89_01635</name>
</gene>
<dbReference type="Gene3D" id="3.40.50.720">
    <property type="entry name" value="NAD(P)-binding Rossmann-like Domain"/>
    <property type="match status" value="2"/>
</dbReference>
<keyword evidence="8" id="KW-1185">Reference proteome</keyword>
<dbReference type="GO" id="GO:0051287">
    <property type="term" value="F:NAD binding"/>
    <property type="evidence" value="ECO:0007669"/>
    <property type="project" value="InterPro"/>
</dbReference>
<dbReference type="SUPFAM" id="SSF52283">
    <property type="entry name" value="Formate/glycerate dehydrogenase catalytic domain-like"/>
    <property type="match status" value="1"/>
</dbReference>
<dbReference type="PROSITE" id="PS00065">
    <property type="entry name" value="D_2_HYDROXYACID_DH_1"/>
    <property type="match status" value="1"/>
</dbReference>
<dbReference type="EMBL" id="JAHQCW010000002">
    <property type="protein sequence ID" value="MBU9735216.1"/>
    <property type="molecule type" value="Genomic_DNA"/>
</dbReference>
<dbReference type="InterPro" id="IPR058205">
    <property type="entry name" value="D-LDH-like"/>
</dbReference>
<dbReference type="SUPFAM" id="SSF51735">
    <property type="entry name" value="NAD(P)-binding Rossmann-fold domains"/>
    <property type="match status" value="1"/>
</dbReference>
<keyword evidence="3" id="KW-0520">NAD</keyword>
<dbReference type="InterPro" id="IPR029752">
    <property type="entry name" value="D-isomer_DH_CS1"/>
</dbReference>
<dbReference type="PANTHER" id="PTHR43026:SF1">
    <property type="entry name" value="2-HYDROXYACID DEHYDROGENASE HOMOLOG 1-RELATED"/>
    <property type="match status" value="1"/>
</dbReference>
<evidence type="ECO:0000256" key="4">
    <source>
        <dbReference type="RuleBase" id="RU003719"/>
    </source>
</evidence>
<comment type="similarity">
    <text evidence="1 4">Belongs to the D-isomer specific 2-hydroxyacid dehydrogenase family.</text>
</comment>
<dbReference type="InterPro" id="IPR036291">
    <property type="entry name" value="NAD(P)-bd_dom_sf"/>
</dbReference>
<comment type="caution">
    <text evidence="7">The sequence shown here is derived from an EMBL/GenBank/DDBJ whole genome shotgun (WGS) entry which is preliminary data.</text>
</comment>
<keyword evidence="2 4" id="KW-0560">Oxidoreductase</keyword>
<dbReference type="PROSITE" id="PS00670">
    <property type="entry name" value="D_2_HYDROXYACID_DH_2"/>
    <property type="match status" value="1"/>
</dbReference>
<feature type="domain" description="D-isomer specific 2-hydroxyacid dehydrogenase catalytic" evidence="5">
    <location>
        <begin position="7"/>
        <end position="321"/>
    </location>
</feature>
<dbReference type="PANTHER" id="PTHR43026">
    <property type="entry name" value="2-HYDROXYACID DEHYDROGENASE HOMOLOG 1-RELATED"/>
    <property type="match status" value="1"/>
</dbReference>
<dbReference type="GO" id="GO:0008720">
    <property type="term" value="F:D-lactate dehydrogenase (NAD+) activity"/>
    <property type="evidence" value="ECO:0007669"/>
    <property type="project" value="TreeGrafter"/>
</dbReference>
<dbReference type="AlphaFoldDB" id="A0A949K2C5"/>